<dbReference type="InterPro" id="IPR005659">
    <property type="entry name" value="Chemorcpt_Glu_NH3ase_CheD"/>
</dbReference>
<accession>A0A975BH78</accession>
<dbReference type="PANTHER" id="PTHR35147">
    <property type="entry name" value="CHEMORECEPTOR GLUTAMINE DEAMIDASE CHED-RELATED"/>
    <property type="match status" value="1"/>
</dbReference>
<sequence length="150" mass="16249">MRHIVLVGNMKVGKKGDVIVTYALGTSLGLMAYDPVSQVGGLLHAMLPLSRSDPQKAETNPCIFVDTGVPKLFKEICDMGGQKSRLVVRAAGCSRPLGENEMFKIGERNYSVLKKILWKNSILLESEDIGGTANRTVHFDLSTGEVAITS</sequence>
<comment type="function">
    <text evidence="3">Probably deamidates glutamine residues to glutamate on methyl-accepting chemotaxis receptors (MCPs), playing an important role in chemotaxis.</text>
</comment>
<protein>
    <recommendedName>
        <fullName evidence="3">Probable chemoreceptor glutamine deamidase CheD</fullName>
        <ecNumber evidence="3">3.5.1.44</ecNumber>
    </recommendedName>
</protein>
<dbReference type="GO" id="GO:0006935">
    <property type="term" value="P:chemotaxis"/>
    <property type="evidence" value="ECO:0007669"/>
    <property type="project" value="UniProtKB-UniRule"/>
</dbReference>
<keyword evidence="1 3" id="KW-0145">Chemotaxis</keyword>
<dbReference type="CDD" id="cd16352">
    <property type="entry name" value="CheD"/>
    <property type="match status" value="1"/>
</dbReference>
<keyword evidence="2 3" id="KW-0378">Hydrolase</keyword>
<comment type="catalytic activity">
    <reaction evidence="3">
        <text>L-glutaminyl-[protein] + H2O = L-glutamyl-[protein] + NH4(+)</text>
        <dbReference type="Rhea" id="RHEA:16441"/>
        <dbReference type="Rhea" id="RHEA-COMP:10207"/>
        <dbReference type="Rhea" id="RHEA-COMP:10208"/>
        <dbReference type="ChEBI" id="CHEBI:15377"/>
        <dbReference type="ChEBI" id="CHEBI:28938"/>
        <dbReference type="ChEBI" id="CHEBI:29973"/>
        <dbReference type="ChEBI" id="CHEBI:30011"/>
        <dbReference type="EC" id="3.5.1.44"/>
    </reaction>
</comment>
<dbReference type="HAMAP" id="MF_01440">
    <property type="entry name" value="CheD"/>
    <property type="match status" value="1"/>
</dbReference>
<dbReference type="Proteomes" id="UP000663722">
    <property type="component" value="Chromosome"/>
</dbReference>
<dbReference type="AlphaFoldDB" id="A0A975BH78"/>
<evidence type="ECO:0000256" key="2">
    <source>
        <dbReference type="ARBA" id="ARBA00022801"/>
    </source>
</evidence>
<evidence type="ECO:0000313" key="5">
    <source>
        <dbReference type="Proteomes" id="UP000663722"/>
    </source>
</evidence>
<dbReference type="GO" id="GO:0050568">
    <property type="term" value="F:protein-glutamine glutaminase activity"/>
    <property type="evidence" value="ECO:0007669"/>
    <property type="project" value="UniProtKB-UniRule"/>
</dbReference>
<dbReference type="InterPro" id="IPR011324">
    <property type="entry name" value="Cytotoxic_necrot_fac-like_cat"/>
</dbReference>
<dbReference type="EC" id="3.5.1.44" evidence="3"/>
<dbReference type="KEGG" id="dmm:dnm_012680"/>
<evidence type="ECO:0000256" key="3">
    <source>
        <dbReference type="HAMAP-Rule" id="MF_01440"/>
    </source>
</evidence>
<dbReference type="EMBL" id="CP061800">
    <property type="protein sequence ID" value="QTA85263.1"/>
    <property type="molecule type" value="Genomic_DNA"/>
</dbReference>
<dbReference type="SUPFAM" id="SSF64438">
    <property type="entry name" value="CNF1/YfiH-like putative cysteine hydrolases"/>
    <property type="match status" value="1"/>
</dbReference>
<gene>
    <name evidence="4" type="primary">cheD1</name>
    <name evidence="3" type="synonym">cheD</name>
    <name evidence="4" type="ORF">dnm_012680</name>
</gene>
<comment type="similarity">
    <text evidence="3">Belongs to the CheD family.</text>
</comment>
<dbReference type="PANTHER" id="PTHR35147:SF1">
    <property type="entry name" value="CHEMORECEPTOR GLUTAMINE DEAMIDASE CHED-RELATED"/>
    <property type="match status" value="1"/>
</dbReference>
<evidence type="ECO:0000313" key="4">
    <source>
        <dbReference type="EMBL" id="QTA85263.1"/>
    </source>
</evidence>
<organism evidence="4 5">
    <name type="scientific">Desulfonema magnum</name>
    <dbReference type="NCBI Taxonomy" id="45655"/>
    <lineage>
        <taxon>Bacteria</taxon>
        <taxon>Pseudomonadati</taxon>
        <taxon>Thermodesulfobacteriota</taxon>
        <taxon>Desulfobacteria</taxon>
        <taxon>Desulfobacterales</taxon>
        <taxon>Desulfococcaceae</taxon>
        <taxon>Desulfonema</taxon>
    </lineage>
</organism>
<dbReference type="Pfam" id="PF03975">
    <property type="entry name" value="CheD"/>
    <property type="match status" value="1"/>
</dbReference>
<dbReference type="Gene3D" id="3.30.1330.200">
    <property type="match status" value="1"/>
</dbReference>
<evidence type="ECO:0000256" key="1">
    <source>
        <dbReference type="ARBA" id="ARBA00022500"/>
    </source>
</evidence>
<keyword evidence="5" id="KW-1185">Reference proteome</keyword>
<dbReference type="InterPro" id="IPR038592">
    <property type="entry name" value="CheD-like_sf"/>
</dbReference>
<proteinExistence type="inferred from homology"/>
<reference evidence="4" key="1">
    <citation type="journal article" date="2021" name="Microb. Physiol.">
        <title>Proteogenomic Insights into the Physiology of Marine, Sulfate-Reducing, Filamentous Desulfonema limicola and Desulfonema magnum.</title>
        <authorList>
            <person name="Schnaars V."/>
            <person name="Wohlbrand L."/>
            <person name="Scheve S."/>
            <person name="Hinrichs C."/>
            <person name="Reinhardt R."/>
            <person name="Rabus R."/>
        </authorList>
    </citation>
    <scope>NUCLEOTIDE SEQUENCE</scope>
    <source>
        <strain evidence="4">4be13</strain>
    </source>
</reference>
<name>A0A975BH78_9BACT</name>
<dbReference type="RefSeq" id="WP_207681393.1">
    <property type="nucleotide sequence ID" value="NZ_CP061800.1"/>
</dbReference>